<accession>A0A6C2YNW2</accession>
<dbReference type="CDD" id="cd00882">
    <property type="entry name" value="Ras_like_GTPase"/>
    <property type="match status" value="1"/>
</dbReference>
<dbReference type="InterPro" id="IPR006073">
    <property type="entry name" value="GTP-bd"/>
</dbReference>
<evidence type="ECO:0000256" key="1">
    <source>
        <dbReference type="SAM" id="Phobius"/>
    </source>
</evidence>
<dbReference type="SUPFAM" id="SSF52540">
    <property type="entry name" value="P-loop containing nucleoside triphosphate hydrolases"/>
    <property type="match status" value="1"/>
</dbReference>
<keyword evidence="4" id="KW-1185">Reference proteome</keyword>
<keyword evidence="1" id="KW-1133">Transmembrane helix</keyword>
<evidence type="ECO:0000259" key="2">
    <source>
        <dbReference type="Pfam" id="PF01926"/>
    </source>
</evidence>
<dbReference type="EMBL" id="LR586016">
    <property type="protein sequence ID" value="VIP03126.1"/>
    <property type="molecule type" value="Genomic_DNA"/>
</dbReference>
<dbReference type="Gene3D" id="3.40.50.300">
    <property type="entry name" value="P-loop containing nucleotide triphosphate hydrolases"/>
    <property type="match status" value="1"/>
</dbReference>
<proteinExistence type="predicted"/>
<dbReference type="InParanoid" id="A0A6C2YNW2"/>
<organism evidence="3">
    <name type="scientific">Tuwongella immobilis</name>
    <dbReference type="NCBI Taxonomy" id="692036"/>
    <lineage>
        <taxon>Bacteria</taxon>
        <taxon>Pseudomonadati</taxon>
        <taxon>Planctomycetota</taxon>
        <taxon>Planctomycetia</taxon>
        <taxon>Gemmatales</taxon>
        <taxon>Gemmataceae</taxon>
        <taxon>Tuwongella</taxon>
    </lineage>
</organism>
<dbReference type="EMBL" id="LR593887">
    <property type="protein sequence ID" value="VTS03466.1"/>
    <property type="molecule type" value="Genomic_DNA"/>
</dbReference>
<dbReference type="AlphaFoldDB" id="A0A6C2YNW2"/>
<dbReference type="RefSeq" id="WP_162658223.1">
    <property type="nucleotide sequence ID" value="NZ_LR593887.1"/>
</dbReference>
<dbReference type="InterPro" id="IPR027417">
    <property type="entry name" value="P-loop_NTPase"/>
</dbReference>
<dbReference type="GO" id="GO:0005525">
    <property type="term" value="F:GTP binding"/>
    <property type="evidence" value="ECO:0007669"/>
    <property type="project" value="InterPro"/>
</dbReference>
<feature type="transmembrane region" description="Helical" evidence="1">
    <location>
        <begin position="507"/>
        <end position="527"/>
    </location>
</feature>
<feature type="domain" description="G" evidence="2">
    <location>
        <begin position="61"/>
        <end position="233"/>
    </location>
</feature>
<evidence type="ECO:0000313" key="4">
    <source>
        <dbReference type="Proteomes" id="UP000464378"/>
    </source>
</evidence>
<protein>
    <submittedName>
        <fullName evidence="3">Gtp-binding protein: Uncharacterized protein</fullName>
    </submittedName>
</protein>
<dbReference type="KEGG" id="tim:GMBLW1_08340"/>
<evidence type="ECO:0000313" key="3">
    <source>
        <dbReference type="EMBL" id="VIP03126.1"/>
    </source>
</evidence>
<gene>
    <name evidence="3" type="ORF">GMBLW1_08340</name>
</gene>
<sequence length="618" mass="69729">MEATDSRTLVTRLSEDLGWLEEHTRKQTSLTPETAQLRVAAGVVRNVIGPFLDGQPPRPLHVAVVGGAGTGKSTVANLLIGQIIAEANPQAGFTRHPVAYVEGTPDVDREVTAWSSYPGFLGPLRLLQHSGPSSLDEDVYQIRKVPVPTVNPTKESALGEYAPSLLGPFVVWDCPDMTTWAATHYIPRLLEVAALSDLVVFVASDERYNDAIPTQFLSLLVQAGKSVIVVLTKMREEDGPALAAHFTQEVLDKLPPIDGARPIIPVITVPFLAASQLMDLKGSGAKYRIPLLNQTVALCAPLVLARRRAVVRGLQFLQYRLAGLLEVARRDLQALETWKSIVQQGQTEFKSRYRQEYLSSEKFQRFDETREQLVELLELPSAARILTISLWVLRFPYRFLRDQFAGMLKRPESINLPERRVLQDSLTAWLDFLRSEVLQRTEQHPMWRHIAQGFETGLTDLTRDRFEQDYRRYELGLADEVESVRRNITEGIAQSPALLMGLRVLKLVADLVAVGFAFAVTGLNWWLLLMVPLVVSLEHQVIELFCRFYVEHQREQTRLRQELLVSQTLSAPLAEWLIQWPVTGGSTFERLQRAMRRIPESIEQLSAAIQQRIRESKD</sequence>
<dbReference type="Proteomes" id="UP000464378">
    <property type="component" value="Chromosome"/>
</dbReference>
<reference evidence="3" key="1">
    <citation type="submission" date="2019-04" db="EMBL/GenBank/DDBJ databases">
        <authorList>
            <consortium name="Science for Life Laboratories"/>
        </authorList>
    </citation>
    <scope>NUCLEOTIDE SEQUENCE</scope>
    <source>
        <strain evidence="3">MBLW1</strain>
    </source>
</reference>
<keyword evidence="1" id="KW-0812">Transmembrane</keyword>
<dbReference type="Pfam" id="PF01926">
    <property type="entry name" value="MMR_HSR1"/>
    <property type="match status" value="1"/>
</dbReference>
<keyword evidence="1" id="KW-0472">Membrane</keyword>
<name>A0A6C2YNW2_9BACT</name>